<feature type="signal peptide" evidence="7">
    <location>
        <begin position="1"/>
        <end position="19"/>
    </location>
</feature>
<dbReference type="SUPFAM" id="SSF54211">
    <property type="entry name" value="Ribosomal protein S5 domain 2-like"/>
    <property type="match status" value="1"/>
</dbReference>
<dbReference type="SUPFAM" id="SSF55874">
    <property type="entry name" value="ATPase domain of HSP90 chaperone/DNA topoisomerase II/histidine kinase"/>
    <property type="match status" value="1"/>
</dbReference>
<feature type="binding site" evidence="5">
    <location>
        <position position="108"/>
    </location>
    <ligand>
        <name>ATP</name>
        <dbReference type="ChEBI" id="CHEBI:30616"/>
    </ligand>
</feature>
<feature type="binding site" evidence="5">
    <location>
        <position position="113"/>
    </location>
    <ligand>
        <name>ATP</name>
        <dbReference type="ChEBI" id="CHEBI:30616"/>
    </ligand>
</feature>
<feature type="binding site" evidence="5">
    <location>
        <position position="121"/>
    </location>
    <ligand>
        <name>ATP</name>
        <dbReference type="ChEBI" id="CHEBI:30616"/>
    </ligand>
</feature>
<evidence type="ECO:0000256" key="5">
    <source>
        <dbReference type="PIRSR" id="PIRSR002583-1"/>
    </source>
</evidence>
<feature type="region of interest" description="Disordered" evidence="6">
    <location>
        <begin position="254"/>
        <end position="293"/>
    </location>
</feature>
<dbReference type="Gene3D" id="3.30.565.10">
    <property type="entry name" value="Histidine kinase-like ATPase, C-terminal domain"/>
    <property type="match status" value="1"/>
</dbReference>
<dbReference type="Pfam" id="PF13589">
    <property type="entry name" value="HATPase_c_3"/>
    <property type="match status" value="1"/>
</dbReference>
<dbReference type="CDD" id="cd16927">
    <property type="entry name" value="HATPase_Hsp90-like"/>
    <property type="match status" value="1"/>
</dbReference>
<name>A0A369JTF8_HYPMA</name>
<keyword evidence="9" id="KW-1185">Reference proteome</keyword>
<organism evidence="8 9">
    <name type="scientific">Hypsizygus marmoreus</name>
    <name type="common">White beech mushroom</name>
    <name type="synonym">Agaricus marmoreus</name>
    <dbReference type="NCBI Taxonomy" id="39966"/>
    <lineage>
        <taxon>Eukaryota</taxon>
        <taxon>Fungi</taxon>
        <taxon>Dikarya</taxon>
        <taxon>Basidiomycota</taxon>
        <taxon>Agaricomycotina</taxon>
        <taxon>Agaricomycetes</taxon>
        <taxon>Agaricomycetidae</taxon>
        <taxon>Agaricales</taxon>
        <taxon>Tricholomatineae</taxon>
        <taxon>Lyophyllaceae</taxon>
        <taxon>Hypsizygus</taxon>
    </lineage>
</organism>
<dbReference type="InterPro" id="IPR037196">
    <property type="entry name" value="HSP90_C"/>
</dbReference>
<feature type="binding site" evidence="5">
    <location>
        <begin position="128"/>
        <end position="129"/>
    </location>
    <ligand>
        <name>ATP</name>
        <dbReference type="ChEBI" id="CHEBI:30616"/>
    </ligand>
</feature>
<gene>
    <name evidence="8" type="primary">Hsp90b1</name>
    <name evidence="8" type="ORF">Hypma_010214</name>
</gene>
<protein>
    <submittedName>
        <fullName evidence="8">Endoplasmin</fullName>
    </submittedName>
</protein>
<dbReference type="Gene3D" id="1.20.120.790">
    <property type="entry name" value="Heat shock protein 90, C-terminal domain"/>
    <property type="match status" value="1"/>
</dbReference>
<dbReference type="InterPro" id="IPR036890">
    <property type="entry name" value="HATPase_C_sf"/>
</dbReference>
<dbReference type="PRINTS" id="PR00775">
    <property type="entry name" value="HEATSHOCK90"/>
</dbReference>
<dbReference type="GO" id="GO:0005524">
    <property type="term" value="F:ATP binding"/>
    <property type="evidence" value="ECO:0007669"/>
    <property type="project" value="UniProtKB-KW"/>
</dbReference>
<comment type="similarity">
    <text evidence="1">Belongs to the heat shock protein 90 family.</text>
</comment>
<dbReference type="HAMAP" id="MF_00505">
    <property type="entry name" value="HSP90"/>
    <property type="match status" value="1"/>
</dbReference>
<dbReference type="Pfam" id="PF00183">
    <property type="entry name" value="HSP90"/>
    <property type="match status" value="1"/>
</dbReference>
<dbReference type="Proteomes" id="UP000076154">
    <property type="component" value="Unassembled WGS sequence"/>
</dbReference>
<dbReference type="SUPFAM" id="SSF110942">
    <property type="entry name" value="HSP90 C-terminal domain"/>
    <property type="match status" value="1"/>
</dbReference>
<keyword evidence="3 5" id="KW-0067">ATP-binding</keyword>
<proteinExistence type="inferred from homology"/>
<dbReference type="Gene3D" id="3.30.230.80">
    <property type="match status" value="1"/>
</dbReference>
<evidence type="ECO:0000256" key="1">
    <source>
        <dbReference type="ARBA" id="ARBA00008239"/>
    </source>
</evidence>
<dbReference type="OrthoDB" id="28737at2759"/>
<feature type="chain" id="PRO_5016892707" evidence="7">
    <location>
        <begin position="20"/>
        <end position="828"/>
    </location>
</feature>
<feature type="binding site" evidence="5">
    <location>
        <position position="127"/>
    </location>
    <ligand>
        <name>ATP</name>
        <dbReference type="ChEBI" id="CHEBI:30616"/>
    </ligand>
</feature>
<dbReference type="InterPro" id="IPR020575">
    <property type="entry name" value="Hsp90_N"/>
</dbReference>
<dbReference type="AlphaFoldDB" id="A0A369JTF8"/>
<dbReference type="GO" id="GO:0051082">
    <property type="term" value="F:unfolded protein binding"/>
    <property type="evidence" value="ECO:0007669"/>
    <property type="project" value="InterPro"/>
</dbReference>
<evidence type="ECO:0000256" key="6">
    <source>
        <dbReference type="SAM" id="MobiDB-lite"/>
    </source>
</evidence>
<dbReference type="InterPro" id="IPR001404">
    <property type="entry name" value="Hsp90_fam"/>
</dbReference>
<dbReference type="PIRSF" id="PIRSF002583">
    <property type="entry name" value="Hsp90"/>
    <property type="match status" value="1"/>
</dbReference>
<feature type="region of interest" description="Disordered" evidence="6">
    <location>
        <begin position="754"/>
        <end position="828"/>
    </location>
</feature>
<dbReference type="PANTHER" id="PTHR11528">
    <property type="entry name" value="HEAT SHOCK PROTEIN 90 FAMILY MEMBER"/>
    <property type="match status" value="1"/>
</dbReference>
<dbReference type="STRING" id="39966.A0A369JTF8"/>
<dbReference type="InParanoid" id="A0A369JTF8"/>
<keyword evidence="7" id="KW-0732">Signal</keyword>
<keyword evidence="2 5" id="KW-0547">Nucleotide-binding</keyword>
<feature type="binding site" evidence="5">
    <location>
        <position position="439"/>
    </location>
    <ligand>
        <name>ATP</name>
        <dbReference type="ChEBI" id="CHEBI:30616"/>
    </ligand>
</feature>
<accession>A0A369JTF8</accession>
<keyword evidence="4" id="KW-0143">Chaperone</keyword>
<dbReference type="NCBIfam" id="NF003555">
    <property type="entry name" value="PRK05218.1"/>
    <property type="match status" value="1"/>
</dbReference>
<dbReference type="GO" id="GO:0016887">
    <property type="term" value="F:ATP hydrolysis activity"/>
    <property type="evidence" value="ECO:0007669"/>
    <property type="project" value="InterPro"/>
</dbReference>
<evidence type="ECO:0000256" key="7">
    <source>
        <dbReference type="SAM" id="SignalP"/>
    </source>
</evidence>
<dbReference type="EMBL" id="LUEZ02000049">
    <property type="protein sequence ID" value="RDB22644.1"/>
    <property type="molecule type" value="Genomic_DNA"/>
</dbReference>
<evidence type="ECO:0000313" key="9">
    <source>
        <dbReference type="Proteomes" id="UP000076154"/>
    </source>
</evidence>
<feature type="binding site" evidence="5">
    <location>
        <position position="63"/>
    </location>
    <ligand>
        <name>ATP</name>
        <dbReference type="ChEBI" id="CHEBI:30616"/>
    </ligand>
</feature>
<reference evidence="8" key="1">
    <citation type="submission" date="2018-04" db="EMBL/GenBank/DDBJ databases">
        <title>Whole genome sequencing of Hypsizygus marmoreus.</title>
        <authorList>
            <person name="Choi I.-G."/>
            <person name="Min B."/>
            <person name="Kim J.-G."/>
            <person name="Kim S."/>
            <person name="Oh Y.-L."/>
            <person name="Kong W.-S."/>
            <person name="Park H."/>
            <person name="Jeong J."/>
            <person name="Song E.-S."/>
        </authorList>
    </citation>
    <scope>NUCLEOTIDE SEQUENCE [LARGE SCALE GENOMIC DNA]</scope>
    <source>
        <strain evidence="8">51987-8</strain>
    </source>
</reference>
<evidence type="ECO:0000256" key="4">
    <source>
        <dbReference type="ARBA" id="ARBA00023186"/>
    </source>
</evidence>
<feature type="binding site" evidence="5">
    <location>
        <position position="59"/>
    </location>
    <ligand>
        <name>ATP</name>
        <dbReference type="ChEBI" id="CHEBI:30616"/>
    </ligand>
</feature>
<evidence type="ECO:0000313" key="8">
    <source>
        <dbReference type="EMBL" id="RDB22644.1"/>
    </source>
</evidence>
<comment type="caution">
    <text evidence="8">The sequence shown here is derived from an EMBL/GenBank/DDBJ whole genome shotgun (WGS) entry which is preliminary data.</text>
</comment>
<sequence length="828" mass="92489">MRLLRTLFCLSILSSRAFAEDTDLAGAQKVKHNYQSDVARLRKIVIDSLYSHQEIFIRELISNANDALEKLRLTALTDKSVWNGEPLNITIKAVKDEDGKGGRLIISDTGIGMSPEELTTNLGTLAKSGTSDFLAKAEGQDNTGTGNLIGAFGLGFYSSFLVADRVYVASVPPKSEKVPSPVQYVFSSSADDASFEIFPDPRGNTIGRGTEITLHLKPDATEYLDTTKITELINKHSSYSSSFPIYLFTQRTEDVPDEDAVEEPAATTPVAEGEATESPVDSETPQKDEDEAIVEDVTADEEKKADEPAPPKMKSVVVDEWVQLNAQPPLWTRDPKNVTTEEYEQFYNAFFKDFTKPLAWHHFSGDSGSGVSFKAILYLPAKIAEDYWQQPLASKSKDIKLMVKRVFITSDLGDDGLPKWASWVKVVVDADDLPLNVSRETLQSNRFLKQLKGIIIKRLIQTFTKIAEEDAEKFKEIQETYGSIFKLGAVEDLKNRDKLTSLTRFTTTQRNETSLDQYLENKKKGQKQIFYLAEMGKKPEDLAQSIFVEKLHARGYEVLLLTEPLDEILVGNLRQWKNIPFQDVAKAGLKFGDEELDPEEEKEQQKALTEKFKPLLDWLKVEAKDVVRDVVISNRLVKSPCAIVAEMGGYTANVQKMMTASNAKGNRGGILHDFALKAKSLEINPRSPLIEGLLRRVEDLPADEDEKDEEAEAELKEIASILIDGALVRSGFEVPDSNRFFSRVDRVLRRSLGVSETAPTDETVKPAPPVDPELPSEDDEQPPVQMPPMDEDDGKAKVIIPEHMKKDVSIEMEEIDEDGNPVVQHDEL</sequence>
<feature type="compositionally biased region" description="Acidic residues" evidence="6">
    <location>
        <begin position="810"/>
        <end position="819"/>
    </location>
</feature>
<evidence type="ECO:0000256" key="3">
    <source>
        <dbReference type="ARBA" id="ARBA00022840"/>
    </source>
</evidence>
<feature type="compositionally biased region" description="Basic and acidic residues" evidence="6">
    <location>
        <begin position="794"/>
        <end position="809"/>
    </location>
</feature>
<feature type="binding site" evidence="5">
    <location>
        <position position="210"/>
    </location>
    <ligand>
        <name>ATP</name>
        <dbReference type="ChEBI" id="CHEBI:30616"/>
    </ligand>
</feature>
<dbReference type="InterPro" id="IPR020568">
    <property type="entry name" value="Ribosomal_Su5_D2-typ_SF"/>
</dbReference>
<dbReference type="GO" id="GO:0140662">
    <property type="term" value="F:ATP-dependent protein folding chaperone"/>
    <property type="evidence" value="ECO:0007669"/>
    <property type="project" value="InterPro"/>
</dbReference>
<dbReference type="Gene3D" id="3.40.50.11260">
    <property type="match status" value="1"/>
</dbReference>
<evidence type="ECO:0000256" key="2">
    <source>
        <dbReference type="ARBA" id="ARBA00022741"/>
    </source>
</evidence>